<organism evidence="1 2">
    <name type="scientific">Actinomadura verrucosospora</name>
    <dbReference type="NCBI Taxonomy" id="46165"/>
    <lineage>
        <taxon>Bacteria</taxon>
        <taxon>Bacillati</taxon>
        <taxon>Actinomycetota</taxon>
        <taxon>Actinomycetes</taxon>
        <taxon>Streptosporangiales</taxon>
        <taxon>Thermomonosporaceae</taxon>
        <taxon>Actinomadura</taxon>
    </lineage>
</organism>
<evidence type="ECO:0000313" key="2">
    <source>
        <dbReference type="Proteomes" id="UP000501240"/>
    </source>
</evidence>
<keyword evidence="2" id="KW-1185">Reference proteome</keyword>
<protein>
    <submittedName>
        <fullName evidence="1">Penicillin-binding protein, beta-lactamase class C</fullName>
    </submittedName>
</protein>
<proteinExistence type="predicted"/>
<gene>
    <name evidence="1" type="ORF">ACTIVE_7982</name>
</gene>
<evidence type="ECO:0000313" key="1">
    <source>
        <dbReference type="EMBL" id="QKG26329.1"/>
    </source>
</evidence>
<accession>A0A7D4AVY5</accession>
<dbReference type="RefSeq" id="WP_173099789.1">
    <property type="nucleotide sequence ID" value="NZ_CP053892.1"/>
</dbReference>
<dbReference type="AlphaFoldDB" id="A0A7D4AVY5"/>
<dbReference type="Proteomes" id="UP000501240">
    <property type="component" value="Chromosome"/>
</dbReference>
<name>A0A7D4AVY5_ACTVE</name>
<dbReference type="EMBL" id="CP053892">
    <property type="protein sequence ID" value="QKG26329.1"/>
    <property type="molecule type" value="Genomic_DNA"/>
</dbReference>
<reference evidence="1 2" key="1">
    <citation type="submission" date="2020-05" db="EMBL/GenBank/DDBJ databases">
        <title>Actinomadura verrucosospora NRRL-B18236 (PFL_A860) Genome sequencing and assembly.</title>
        <authorList>
            <person name="Samborskyy M."/>
        </authorList>
    </citation>
    <scope>NUCLEOTIDE SEQUENCE [LARGE SCALE GENOMIC DNA]</scope>
    <source>
        <strain evidence="1 2">NRRL:B18236</strain>
    </source>
</reference>
<sequence>MYVKNGLVPGYVTYAAANADGTKEVVLEGTEDNLSEGTNGQIHLYNALKNAYCAS</sequence>